<name>A0A9Q9DCE6_ENSAD</name>
<dbReference type="EMBL" id="CP098808">
    <property type="protein sequence ID" value="USJ26633.1"/>
    <property type="molecule type" value="Genomic_DNA"/>
</dbReference>
<dbReference type="SMART" id="SM00347">
    <property type="entry name" value="HTH_MARR"/>
    <property type="match status" value="1"/>
</dbReference>
<dbReference type="PANTHER" id="PTHR33164">
    <property type="entry name" value="TRANSCRIPTIONAL REGULATOR, MARR FAMILY"/>
    <property type="match status" value="1"/>
</dbReference>
<dbReference type="Gene3D" id="1.10.10.10">
    <property type="entry name" value="Winged helix-like DNA-binding domain superfamily/Winged helix DNA-binding domain"/>
    <property type="match status" value="1"/>
</dbReference>
<gene>
    <name evidence="2" type="ORF">NE863_22070</name>
</gene>
<dbReference type="AlphaFoldDB" id="A0A9Q9DCE6"/>
<sequence length="131" mass="14343">MSRCYCALLRKATRRVTSVYDDALQPIGLNLAQFSLLRHIARDEPISMTELGRKIELERSTVSRNVKVLEGMGLAATGSGKDQREAIVELTESGHRILADGAPLWQAAQDKIEARLGADAATQLKDLLLAL</sequence>
<evidence type="ECO:0000313" key="2">
    <source>
        <dbReference type="EMBL" id="USJ26633.1"/>
    </source>
</evidence>
<evidence type="ECO:0000259" key="1">
    <source>
        <dbReference type="PROSITE" id="PS50995"/>
    </source>
</evidence>
<dbReference type="InterPro" id="IPR000835">
    <property type="entry name" value="HTH_MarR-typ"/>
</dbReference>
<dbReference type="RefSeq" id="WP_060518273.1">
    <property type="nucleotide sequence ID" value="NZ_CP098808.1"/>
</dbReference>
<geneLocation type="plasmid" evidence="2 3">
    <name>pA</name>
</geneLocation>
<dbReference type="Proteomes" id="UP001055460">
    <property type="component" value="Plasmid pA"/>
</dbReference>
<dbReference type="GO" id="GO:0006950">
    <property type="term" value="P:response to stress"/>
    <property type="evidence" value="ECO:0007669"/>
    <property type="project" value="TreeGrafter"/>
</dbReference>
<dbReference type="PANTHER" id="PTHR33164:SF105">
    <property type="entry name" value="TRANSCRIPTIONAL REPRESSOR PROTEIN-RELATED"/>
    <property type="match status" value="1"/>
</dbReference>
<proteinExistence type="predicted"/>
<reference evidence="2" key="1">
    <citation type="submission" date="2022-06" db="EMBL/GenBank/DDBJ databases">
        <title>Physiological and biochemical characterization and genomic elucidation of a strain of the genus Ensifer adhaerens M8 that combines arsenic oxidation and chromium reduction.</title>
        <authorList>
            <person name="Li X."/>
            <person name="Yu c."/>
        </authorList>
    </citation>
    <scope>NUCLEOTIDE SEQUENCE</scope>
    <source>
        <strain evidence="2">M8</strain>
        <plasmid evidence="2">pA</plasmid>
    </source>
</reference>
<organism evidence="2 3">
    <name type="scientific">Ensifer adhaerens</name>
    <name type="common">Sinorhizobium morelense</name>
    <dbReference type="NCBI Taxonomy" id="106592"/>
    <lineage>
        <taxon>Bacteria</taxon>
        <taxon>Pseudomonadati</taxon>
        <taxon>Pseudomonadota</taxon>
        <taxon>Alphaproteobacteria</taxon>
        <taxon>Hyphomicrobiales</taxon>
        <taxon>Rhizobiaceae</taxon>
        <taxon>Sinorhizobium/Ensifer group</taxon>
        <taxon>Ensifer</taxon>
    </lineage>
</organism>
<dbReference type="InterPro" id="IPR036390">
    <property type="entry name" value="WH_DNA-bd_sf"/>
</dbReference>
<evidence type="ECO:0000313" key="3">
    <source>
        <dbReference type="Proteomes" id="UP001055460"/>
    </source>
</evidence>
<accession>A0A9Q9DCE6</accession>
<protein>
    <submittedName>
        <fullName evidence="2">MarR family transcriptional regulator</fullName>
    </submittedName>
</protein>
<dbReference type="GO" id="GO:0003700">
    <property type="term" value="F:DNA-binding transcription factor activity"/>
    <property type="evidence" value="ECO:0007669"/>
    <property type="project" value="InterPro"/>
</dbReference>
<dbReference type="SUPFAM" id="SSF46785">
    <property type="entry name" value="Winged helix' DNA-binding domain"/>
    <property type="match status" value="1"/>
</dbReference>
<feature type="domain" description="HTH marR-type" evidence="1">
    <location>
        <begin position="2"/>
        <end position="131"/>
    </location>
</feature>
<dbReference type="InterPro" id="IPR036388">
    <property type="entry name" value="WH-like_DNA-bd_sf"/>
</dbReference>
<keyword evidence="2" id="KW-0614">Plasmid</keyword>
<dbReference type="Pfam" id="PF12802">
    <property type="entry name" value="MarR_2"/>
    <property type="match status" value="1"/>
</dbReference>
<dbReference type="InterPro" id="IPR039422">
    <property type="entry name" value="MarR/SlyA-like"/>
</dbReference>
<dbReference type="PROSITE" id="PS50995">
    <property type="entry name" value="HTH_MARR_2"/>
    <property type="match status" value="1"/>
</dbReference>